<accession>A0A512DJ42</accession>
<evidence type="ECO:0000313" key="2">
    <source>
        <dbReference type="EMBL" id="GEO36504.1"/>
    </source>
</evidence>
<dbReference type="Proteomes" id="UP000321523">
    <property type="component" value="Unassembled WGS sequence"/>
</dbReference>
<dbReference type="CDD" id="cd02440">
    <property type="entry name" value="AdoMet_MTases"/>
    <property type="match status" value="1"/>
</dbReference>
<evidence type="ECO:0000259" key="1">
    <source>
        <dbReference type="Pfam" id="PF08241"/>
    </source>
</evidence>
<sequence length="257" mass="27365">MSIPTGEPSQKWDSHGYAENARFVADLGMPVVDLLAPRPGERVLDLGCGDGALTEKLAAAGCAVVGADSSADLIRAALARNLDARLMNGEALDFDGEFDAVFSNAALHWMLQPDKVIEGVYRALKPGGRFVGEFGGAGNVLTIASALETALNRRGIDGKAANPWYFPTAEDYAAKLAAHGFRVRSAELIERPTPLPTGMAGWLATFAGAFLARVPVSEHGALLNEVLIEISPVLMKPDGTWYADYIRLRFAAEKPAV</sequence>
<protein>
    <submittedName>
        <fullName evidence="2">Methyltransferase type 11</fullName>
    </submittedName>
</protein>
<gene>
    <name evidence="2" type="ORF">SAE02_06520</name>
</gene>
<keyword evidence="3" id="KW-1185">Reference proteome</keyword>
<comment type="caution">
    <text evidence="2">The sequence shown here is derived from an EMBL/GenBank/DDBJ whole genome shotgun (WGS) entry which is preliminary data.</text>
</comment>
<dbReference type="PANTHER" id="PTHR43861:SF1">
    <property type="entry name" value="TRANS-ACONITATE 2-METHYLTRANSFERASE"/>
    <property type="match status" value="1"/>
</dbReference>
<dbReference type="GO" id="GO:0032259">
    <property type="term" value="P:methylation"/>
    <property type="evidence" value="ECO:0007669"/>
    <property type="project" value="UniProtKB-KW"/>
</dbReference>
<keyword evidence="2" id="KW-0808">Transferase</keyword>
<dbReference type="PANTHER" id="PTHR43861">
    <property type="entry name" value="TRANS-ACONITATE 2-METHYLTRANSFERASE-RELATED"/>
    <property type="match status" value="1"/>
</dbReference>
<reference evidence="2 3" key="1">
    <citation type="submission" date="2019-07" db="EMBL/GenBank/DDBJ databases">
        <title>Whole genome shotgun sequence of Skermanella aerolata NBRC 106429.</title>
        <authorList>
            <person name="Hosoyama A."/>
            <person name="Uohara A."/>
            <person name="Ohji S."/>
            <person name="Ichikawa N."/>
        </authorList>
    </citation>
    <scope>NUCLEOTIDE SEQUENCE [LARGE SCALE GENOMIC DNA]</scope>
    <source>
        <strain evidence="2 3">NBRC 106429</strain>
    </source>
</reference>
<proteinExistence type="predicted"/>
<organism evidence="2 3">
    <name type="scientific">Skermanella aerolata</name>
    <dbReference type="NCBI Taxonomy" id="393310"/>
    <lineage>
        <taxon>Bacteria</taxon>
        <taxon>Pseudomonadati</taxon>
        <taxon>Pseudomonadota</taxon>
        <taxon>Alphaproteobacteria</taxon>
        <taxon>Rhodospirillales</taxon>
        <taxon>Azospirillaceae</taxon>
        <taxon>Skermanella</taxon>
    </lineage>
</organism>
<keyword evidence="2" id="KW-0489">Methyltransferase</keyword>
<dbReference type="InterPro" id="IPR013216">
    <property type="entry name" value="Methyltransf_11"/>
</dbReference>
<dbReference type="EMBL" id="BJYZ01000002">
    <property type="protein sequence ID" value="GEO36504.1"/>
    <property type="molecule type" value="Genomic_DNA"/>
</dbReference>
<feature type="domain" description="Methyltransferase type 11" evidence="1">
    <location>
        <begin position="44"/>
        <end position="131"/>
    </location>
</feature>
<dbReference type="OrthoDB" id="9777638at2"/>
<dbReference type="SUPFAM" id="SSF53335">
    <property type="entry name" value="S-adenosyl-L-methionine-dependent methyltransferases"/>
    <property type="match status" value="1"/>
</dbReference>
<dbReference type="Gene3D" id="3.40.50.150">
    <property type="entry name" value="Vaccinia Virus protein VP39"/>
    <property type="match status" value="1"/>
</dbReference>
<evidence type="ECO:0000313" key="3">
    <source>
        <dbReference type="Proteomes" id="UP000321523"/>
    </source>
</evidence>
<dbReference type="RefSeq" id="WP_147040075.1">
    <property type="nucleotide sequence ID" value="NZ_BJYZ01000002.1"/>
</dbReference>
<dbReference type="AlphaFoldDB" id="A0A512DJ42"/>
<dbReference type="InterPro" id="IPR029063">
    <property type="entry name" value="SAM-dependent_MTases_sf"/>
</dbReference>
<dbReference type="GO" id="GO:0008757">
    <property type="term" value="F:S-adenosylmethionine-dependent methyltransferase activity"/>
    <property type="evidence" value="ECO:0007669"/>
    <property type="project" value="InterPro"/>
</dbReference>
<name>A0A512DJ42_9PROT</name>
<dbReference type="Pfam" id="PF08241">
    <property type="entry name" value="Methyltransf_11"/>
    <property type="match status" value="1"/>
</dbReference>